<dbReference type="RefSeq" id="WP_066382309.1">
    <property type="nucleotide sequence ID" value="NZ_LTAZ01000005.1"/>
</dbReference>
<dbReference type="PANTHER" id="PTHR34473">
    <property type="entry name" value="UPF0699 TRANSMEMBRANE PROTEIN YDBS"/>
    <property type="match status" value="1"/>
</dbReference>
<keyword evidence="1" id="KW-0472">Membrane</keyword>
<organism evidence="3 4">
    <name type="scientific">Halalkalicoccus paucihalophilus</name>
    <dbReference type="NCBI Taxonomy" id="1008153"/>
    <lineage>
        <taxon>Archaea</taxon>
        <taxon>Methanobacteriati</taxon>
        <taxon>Methanobacteriota</taxon>
        <taxon>Stenosarchaea group</taxon>
        <taxon>Halobacteria</taxon>
        <taxon>Halobacteriales</taxon>
        <taxon>Halococcaceae</taxon>
        <taxon>Halalkalicoccus</taxon>
    </lineage>
</organism>
<feature type="transmembrane region" description="Helical" evidence="1">
    <location>
        <begin position="40"/>
        <end position="59"/>
    </location>
</feature>
<evidence type="ECO:0000256" key="1">
    <source>
        <dbReference type="SAM" id="Phobius"/>
    </source>
</evidence>
<accession>A0A151ADP0</accession>
<evidence type="ECO:0000313" key="3">
    <source>
        <dbReference type="EMBL" id="KYH25477.1"/>
    </source>
</evidence>
<protein>
    <submittedName>
        <fullName evidence="3">Bacterial membrane flanked domain protein</fullName>
    </submittedName>
</protein>
<keyword evidence="1" id="KW-0812">Transmembrane</keyword>
<dbReference type="InterPro" id="IPR005182">
    <property type="entry name" value="YdbS-like_PH"/>
</dbReference>
<feature type="domain" description="YdbS-like PH" evidence="2">
    <location>
        <begin position="61"/>
        <end position="139"/>
    </location>
</feature>
<dbReference type="Proteomes" id="UP000075321">
    <property type="component" value="Unassembled WGS sequence"/>
</dbReference>
<keyword evidence="1" id="KW-1133">Transmembrane helix</keyword>
<comment type="caution">
    <text evidence="3">The sequence shown here is derived from an EMBL/GenBank/DDBJ whole genome shotgun (WGS) entry which is preliminary data.</text>
</comment>
<evidence type="ECO:0000313" key="4">
    <source>
        <dbReference type="Proteomes" id="UP000075321"/>
    </source>
</evidence>
<proteinExistence type="predicted"/>
<evidence type="ECO:0000259" key="2">
    <source>
        <dbReference type="Pfam" id="PF03703"/>
    </source>
</evidence>
<dbReference type="EMBL" id="LTAZ01000005">
    <property type="protein sequence ID" value="KYH25477.1"/>
    <property type="molecule type" value="Genomic_DNA"/>
</dbReference>
<sequence length="153" mass="16701">MRSLHPRICVVWVLQAALSAAILAAIVGAVGVFFLDLGLWLPVAVFAGLFVLFGAHSLLRYRVWRYEVRDDALYLERGVFTRVKTVVPFVRIQHVDSRRSPLERATGLASTVVYTAGSRGADVTVPGLTPEGADDLQRRLKALAIDAEGDDAV</sequence>
<reference evidence="3 4" key="1">
    <citation type="submission" date="2016-02" db="EMBL/GenBank/DDBJ databases">
        <title>Genome sequence of Halalkalicoccus paucihalophilus DSM 24557.</title>
        <authorList>
            <person name="Poehlein A."/>
            <person name="Daniel R."/>
        </authorList>
    </citation>
    <scope>NUCLEOTIDE SEQUENCE [LARGE SCALE GENOMIC DNA]</scope>
    <source>
        <strain evidence="3 4">DSM 24557</strain>
    </source>
</reference>
<dbReference type="Pfam" id="PF03703">
    <property type="entry name" value="bPH_2"/>
    <property type="match status" value="1"/>
</dbReference>
<feature type="transmembrane region" description="Helical" evidence="1">
    <location>
        <begin position="12"/>
        <end position="34"/>
    </location>
</feature>
<dbReference type="AlphaFoldDB" id="A0A151ADP0"/>
<name>A0A151ADP0_9EURY</name>
<dbReference type="OrthoDB" id="301911at2157"/>
<dbReference type="PATRIC" id="fig|1008153.3.peg.2189"/>
<gene>
    <name evidence="3" type="ORF">HAPAU_21490</name>
</gene>
<keyword evidence="4" id="KW-1185">Reference proteome</keyword>
<dbReference type="PANTHER" id="PTHR34473:SF3">
    <property type="entry name" value="TRANSMEMBRANE PROTEIN-RELATED"/>
    <property type="match status" value="1"/>
</dbReference>